<evidence type="ECO:0000313" key="5">
    <source>
        <dbReference type="Proteomes" id="UP001642720"/>
    </source>
</evidence>
<evidence type="ECO:0000256" key="1">
    <source>
        <dbReference type="ARBA" id="ARBA00022630"/>
    </source>
</evidence>
<dbReference type="Pfam" id="PF03060">
    <property type="entry name" value="NMO"/>
    <property type="match status" value="1"/>
</dbReference>
<sequence length="360" mass="37959">MSSNKMQQWFPWTEAPVVVNAPMAGAVSPELAAEVSKAGGLGFLGCIADVSENSPQVAQLDADLTKIRHLLGSSSSTTPSGHHRIGAGFLTCHPSIANFAATALPIIRKHKPAAVWLFAPHERLRPQGEIVRLLKGLGDAEEEAPRVFVQVGNVAAAREAVADGADAVVCQGTDAGGHQFRRGMGVVPLLGETRRVVEEGGYAEGVCVLAAGGIADGKGVAAMLALEADAVVLGTRFTVAKESIVPDFRKQIILEASDGAVSTLKSPFNDEIADSELWGALYDGRAVVGPIHERFLAGASLDECRRALREEHSPVEAARLINTWAGAAIGLVRKEQPAGEIVREVREEAKQAIRRVAALV</sequence>
<protein>
    <recommendedName>
        <fullName evidence="6">Nitronate monooxygenase domain-containing protein</fullName>
    </recommendedName>
</protein>
<dbReference type="CDD" id="cd04730">
    <property type="entry name" value="NPD_like"/>
    <property type="match status" value="1"/>
</dbReference>
<dbReference type="InterPro" id="IPR013785">
    <property type="entry name" value="Aldolase_TIM"/>
</dbReference>
<evidence type="ECO:0008006" key="6">
    <source>
        <dbReference type="Google" id="ProtNLM"/>
    </source>
</evidence>
<dbReference type="PANTHER" id="PTHR32332:SF34">
    <property type="entry name" value="2-NITROPROPANE DIOXYGENASE FAMILY, PUTATIVE-RELATED"/>
    <property type="match status" value="1"/>
</dbReference>
<dbReference type="EMBL" id="PPTA01000004">
    <property type="protein sequence ID" value="TFB03884.1"/>
    <property type="molecule type" value="Genomic_DNA"/>
</dbReference>
<dbReference type="GeneID" id="300575592"/>
<keyword evidence="2" id="KW-0288">FMN</keyword>
<name>A0ABY2H890_9HYPO</name>
<evidence type="ECO:0000256" key="3">
    <source>
        <dbReference type="ARBA" id="ARBA00023002"/>
    </source>
</evidence>
<dbReference type="Gene3D" id="3.20.20.70">
    <property type="entry name" value="Aldolase class I"/>
    <property type="match status" value="1"/>
</dbReference>
<comment type="caution">
    <text evidence="4">The sequence shown here is derived from an EMBL/GenBank/DDBJ whole genome shotgun (WGS) entry which is preliminary data.</text>
</comment>
<organism evidence="4 5">
    <name type="scientific">Trichoderma ghanense</name>
    <dbReference type="NCBI Taxonomy" id="65468"/>
    <lineage>
        <taxon>Eukaryota</taxon>
        <taxon>Fungi</taxon>
        <taxon>Dikarya</taxon>
        <taxon>Ascomycota</taxon>
        <taxon>Pezizomycotina</taxon>
        <taxon>Sordariomycetes</taxon>
        <taxon>Hypocreomycetidae</taxon>
        <taxon>Hypocreales</taxon>
        <taxon>Hypocreaceae</taxon>
        <taxon>Trichoderma</taxon>
    </lineage>
</organism>
<dbReference type="InterPro" id="IPR004136">
    <property type="entry name" value="NMO"/>
</dbReference>
<accession>A0ABY2H890</accession>
<dbReference type="SUPFAM" id="SSF51412">
    <property type="entry name" value="Inosine monophosphate dehydrogenase (IMPDH)"/>
    <property type="match status" value="1"/>
</dbReference>
<dbReference type="RefSeq" id="XP_073560085.1">
    <property type="nucleotide sequence ID" value="XM_073701142.1"/>
</dbReference>
<gene>
    <name evidence="4" type="ORF">CCMA1212_003811</name>
</gene>
<dbReference type="Proteomes" id="UP001642720">
    <property type="component" value="Unassembled WGS sequence"/>
</dbReference>
<proteinExistence type="predicted"/>
<evidence type="ECO:0000256" key="2">
    <source>
        <dbReference type="ARBA" id="ARBA00022643"/>
    </source>
</evidence>
<keyword evidence="3" id="KW-0560">Oxidoreductase</keyword>
<keyword evidence="1" id="KW-0285">Flavoprotein</keyword>
<dbReference type="PANTHER" id="PTHR32332">
    <property type="entry name" value="2-NITROPROPANE DIOXYGENASE"/>
    <property type="match status" value="1"/>
</dbReference>
<evidence type="ECO:0000313" key="4">
    <source>
        <dbReference type="EMBL" id="TFB03884.1"/>
    </source>
</evidence>
<reference evidence="4 5" key="1">
    <citation type="submission" date="2018-01" db="EMBL/GenBank/DDBJ databases">
        <title>Genome characterization of the sugarcane-associated fungus Trichoderma ghanense CCMA-1212 and their application in lignocelulose bioconversion.</title>
        <authorList>
            <person name="Steindorff A.S."/>
            <person name="Mendes T.D."/>
            <person name="Vilela E.S.D."/>
            <person name="Rodrigues D.S."/>
            <person name="Formighieri E.F."/>
            <person name="Melo I.S."/>
            <person name="Favaro L.C.L."/>
        </authorList>
    </citation>
    <scope>NUCLEOTIDE SEQUENCE [LARGE SCALE GENOMIC DNA]</scope>
    <source>
        <strain evidence="4 5">CCMA-1212</strain>
    </source>
</reference>
<keyword evidence="5" id="KW-1185">Reference proteome</keyword>